<proteinExistence type="predicted"/>
<dbReference type="EMBL" id="OY660884">
    <property type="protein sequence ID" value="CAJ1083681.1"/>
    <property type="molecule type" value="Genomic_DNA"/>
</dbReference>
<dbReference type="AlphaFoldDB" id="A0AAV1HE02"/>
<accession>A0AAV1HE02</accession>
<dbReference type="Proteomes" id="UP001178508">
    <property type="component" value="Chromosome 21"/>
</dbReference>
<evidence type="ECO:0000313" key="1">
    <source>
        <dbReference type="EMBL" id="CAJ1083681.1"/>
    </source>
</evidence>
<sequence>MERLLSAFSGAGVTHLCPLRLKVQGPGHRAAPTFGELSSCFAKSLARVFSLTTVKRRAVLQSRDVSIQLFALPVFLLALWAHSPSSLSGLRQDFGEQPRLDVALRDVV</sequence>
<keyword evidence="2" id="KW-1185">Reference proteome</keyword>
<protein>
    <submittedName>
        <fullName evidence="1">Uncharacterized protein</fullName>
    </submittedName>
</protein>
<evidence type="ECO:0000313" key="2">
    <source>
        <dbReference type="Proteomes" id="UP001178508"/>
    </source>
</evidence>
<reference evidence="1" key="1">
    <citation type="submission" date="2023-08" db="EMBL/GenBank/DDBJ databases">
        <authorList>
            <person name="Alioto T."/>
            <person name="Alioto T."/>
            <person name="Gomez Garrido J."/>
        </authorList>
    </citation>
    <scope>NUCLEOTIDE SEQUENCE</scope>
</reference>
<name>A0AAV1HE02_XYRNO</name>
<gene>
    <name evidence="1" type="ORF">XNOV1_A028998</name>
</gene>
<organism evidence="1 2">
    <name type="scientific">Xyrichtys novacula</name>
    <name type="common">Pearly razorfish</name>
    <name type="synonym">Hemipteronotus novacula</name>
    <dbReference type="NCBI Taxonomy" id="13765"/>
    <lineage>
        <taxon>Eukaryota</taxon>
        <taxon>Metazoa</taxon>
        <taxon>Chordata</taxon>
        <taxon>Craniata</taxon>
        <taxon>Vertebrata</taxon>
        <taxon>Euteleostomi</taxon>
        <taxon>Actinopterygii</taxon>
        <taxon>Neopterygii</taxon>
        <taxon>Teleostei</taxon>
        <taxon>Neoteleostei</taxon>
        <taxon>Acanthomorphata</taxon>
        <taxon>Eupercaria</taxon>
        <taxon>Labriformes</taxon>
        <taxon>Labridae</taxon>
        <taxon>Xyrichtys</taxon>
    </lineage>
</organism>